<dbReference type="Pfam" id="PF00535">
    <property type="entry name" value="Glycos_transf_2"/>
    <property type="match status" value="1"/>
</dbReference>
<protein>
    <submittedName>
        <fullName evidence="2">Glycosyltransferase involved in cell wall biosynthesis</fullName>
    </submittedName>
</protein>
<gene>
    <name evidence="2" type="ORF">HNQ40_003146</name>
</gene>
<accession>A0A7X0LLB9</accession>
<comment type="caution">
    <text evidence="2">The sequence shown here is derived from an EMBL/GenBank/DDBJ whole genome shotgun (WGS) entry which is preliminary data.</text>
</comment>
<name>A0A7X0LLB9_9BACT</name>
<dbReference type="RefSeq" id="WP_184678817.1">
    <property type="nucleotide sequence ID" value="NZ_JACHGY010000001.1"/>
</dbReference>
<keyword evidence="3" id="KW-1185">Reference proteome</keyword>
<feature type="domain" description="Glycosyltransferase 2-like" evidence="1">
    <location>
        <begin position="7"/>
        <end position="141"/>
    </location>
</feature>
<dbReference type="Proteomes" id="UP000541810">
    <property type="component" value="Unassembled WGS sequence"/>
</dbReference>
<keyword evidence="2" id="KW-0808">Transferase</keyword>
<sequence>MDFDFTLVTPVYKDADRLAVYGPTLAEALSQAKLPVRWVISDDGSGEEQLAKLQAQAQTYRETYPHIEVFKLPTHRGKGAAVREAWKAFPPQTWLMFVDADGSITAETVLALMLQAHELGSGHALLGARLENPDTHIEQRAFRKIVNRSFSLLVRLCLGIACRDPQCGVKTIGQDDFTAIAPLLIEDGLSFDSELLVALKQHGIQLIETPIDWVEKPGGQVKPFRDAWPMFAALLKIAWRSRRGELRKT</sequence>
<evidence type="ECO:0000313" key="2">
    <source>
        <dbReference type="EMBL" id="MBB6431340.1"/>
    </source>
</evidence>
<dbReference type="EMBL" id="JACHGY010000001">
    <property type="protein sequence ID" value="MBB6431340.1"/>
    <property type="molecule type" value="Genomic_DNA"/>
</dbReference>
<evidence type="ECO:0000313" key="3">
    <source>
        <dbReference type="Proteomes" id="UP000541810"/>
    </source>
</evidence>
<dbReference type="InterPro" id="IPR001173">
    <property type="entry name" value="Glyco_trans_2-like"/>
</dbReference>
<reference evidence="2 3" key="1">
    <citation type="submission" date="2020-08" db="EMBL/GenBank/DDBJ databases">
        <title>Genomic Encyclopedia of Type Strains, Phase IV (KMG-IV): sequencing the most valuable type-strain genomes for metagenomic binning, comparative biology and taxonomic classification.</title>
        <authorList>
            <person name="Goeker M."/>
        </authorList>
    </citation>
    <scope>NUCLEOTIDE SEQUENCE [LARGE SCALE GENOMIC DNA]</scope>
    <source>
        <strain evidence="2 3">DSM 103725</strain>
    </source>
</reference>
<dbReference type="GO" id="GO:0006487">
    <property type="term" value="P:protein N-linked glycosylation"/>
    <property type="evidence" value="ECO:0007669"/>
    <property type="project" value="TreeGrafter"/>
</dbReference>
<dbReference type="PANTHER" id="PTHR10859">
    <property type="entry name" value="GLYCOSYL TRANSFERASE"/>
    <property type="match status" value="1"/>
</dbReference>
<dbReference type="GO" id="GO:0016740">
    <property type="term" value="F:transferase activity"/>
    <property type="evidence" value="ECO:0007669"/>
    <property type="project" value="UniProtKB-KW"/>
</dbReference>
<organism evidence="2 3">
    <name type="scientific">Algisphaera agarilytica</name>
    <dbReference type="NCBI Taxonomy" id="1385975"/>
    <lineage>
        <taxon>Bacteria</taxon>
        <taxon>Pseudomonadati</taxon>
        <taxon>Planctomycetota</taxon>
        <taxon>Phycisphaerae</taxon>
        <taxon>Phycisphaerales</taxon>
        <taxon>Phycisphaeraceae</taxon>
        <taxon>Algisphaera</taxon>
    </lineage>
</organism>
<dbReference type="SUPFAM" id="SSF53448">
    <property type="entry name" value="Nucleotide-diphospho-sugar transferases"/>
    <property type="match status" value="1"/>
</dbReference>
<dbReference type="Gene3D" id="3.90.550.10">
    <property type="entry name" value="Spore Coat Polysaccharide Biosynthesis Protein SpsA, Chain A"/>
    <property type="match status" value="1"/>
</dbReference>
<evidence type="ECO:0000259" key="1">
    <source>
        <dbReference type="Pfam" id="PF00535"/>
    </source>
</evidence>
<dbReference type="PANTHER" id="PTHR10859:SF91">
    <property type="entry name" value="DOLICHYL-PHOSPHATE BETA-GLUCOSYLTRANSFERASE"/>
    <property type="match status" value="1"/>
</dbReference>
<proteinExistence type="predicted"/>
<dbReference type="AlphaFoldDB" id="A0A7X0LLB9"/>
<dbReference type="InterPro" id="IPR029044">
    <property type="entry name" value="Nucleotide-diphossugar_trans"/>
</dbReference>